<feature type="transmembrane region" description="Helical" evidence="1">
    <location>
        <begin position="244"/>
        <end position="266"/>
    </location>
</feature>
<feature type="transmembrane region" description="Helical" evidence="1">
    <location>
        <begin position="127"/>
        <end position="145"/>
    </location>
</feature>
<protein>
    <submittedName>
        <fullName evidence="2">DUF2079 domain-containing protein</fullName>
    </submittedName>
</protein>
<dbReference type="AlphaFoldDB" id="A0A7X9DK93"/>
<accession>A0A7X9DK93</accession>
<organism evidence="2 3">
    <name type="scientific">candidate division WWE3 bacterium</name>
    <dbReference type="NCBI Taxonomy" id="2053526"/>
    <lineage>
        <taxon>Bacteria</taxon>
        <taxon>Katanobacteria</taxon>
    </lineage>
</organism>
<comment type="caution">
    <text evidence="2">The sequence shown here is derived from an EMBL/GenBank/DDBJ whole genome shotgun (WGS) entry which is preliminary data.</text>
</comment>
<evidence type="ECO:0000313" key="3">
    <source>
        <dbReference type="Proteomes" id="UP000526033"/>
    </source>
</evidence>
<proteinExistence type="predicted"/>
<keyword evidence="1" id="KW-0812">Transmembrane</keyword>
<evidence type="ECO:0000313" key="2">
    <source>
        <dbReference type="EMBL" id="NMB69990.1"/>
    </source>
</evidence>
<keyword evidence="1" id="KW-0472">Membrane</keyword>
<name>A0A7X9DK93_UNCKA</name>
<feature type="transmembrane region" description="Helical" evidence="1">
    <location>
        <begin position="151"/>
        <end position="168"/>
    </location>
</feature>
<dbReference type="Proteomes" id="UP000526033">
    <property type="component" value="Unassembled WGS sequence"/>
</dbReference>
<dbReference type="InterPro" id="IPR018650">
    <property type="entry name" value="STSV1_Orf64"/>
</dbReference>
<reference evidence="2 3" key="1">
    <citation type="journal article" date="2020" name="Biotechnol. Biofuels">
        <title>New insights from the biogas microbiome by comprehensive genome-resolved metagenomics of nearly 1600 species originating from multiple anaerobic digesters.</title>
        <authorList>
            <person name="Campanaro S."/>
            <person name="Treu L."/>
            <person name="Rodriguez-R L.M."/>
            <person name="Kovalovszki A."/>
            <person name="Ziels R.M."/>
            <person name="Maus I."/>
            <person name="Zhu X."/>
            <person name="Kougias P.G."/>
            <person name="Basile A."/>
            <person name="Luo G."/>
            <person name="Schluter A."/>
            <person name="Konstantinidis K.T."/>
            <person name="Angelidaki I."/>
        </authorList>
    </citation>
    <scope>NUCLEOTIDE SEQUENCE [LARGE SCALE GENOMIC DNA]</scope>
    <source>
        <strain evidence="2">AS27yjCOA_165</strain>
    </source>
</reference>
<feature type="transmembrane region" description="Helical" evidence="1">
    <location>
        <begin position="376"/>
        <end position="396"/>
    </location>
</feature>
<dbReference type="EMBL" id="JAAZNL010000020">
    <property type="protein sequence ID" value="NMB69990.1"/>
    <property type="molecule type" value="Genomic_DNA"/>
</dbReference>
<feature type="transmembrane region" description="Helical" evidence="1">
    <location>
        <begin position="12"/>
        <end position="36"/>
    </location>
</feature>
<feature type="transmembrane region" description="Helical" evidence="1">
    <location>
        <begin position="201"/>
        <end position="219"/>
    </location>
</feature>
<gene>
    <name evidence="2" type="ORF">GYA27_02205</name>
</gene>
<sequence>MLKTITWIKQNIPFVLLVLISLFLFAVNIRMTLFSYNNFDFGKFDLGNMTQMVWNTLHGRFMYLTDYFGADVPRWAMSHVDPIILLVIPLFIFWQSPMTLVIFQLVLVIFSSLLMYAISYESNKSKWISFLFGLAYLLYPAVGYLSAKTAYHGVTLAIPFFFLTFLLFEKMYNQKNFSGRNLIFFWICVVITMLGKEQIPLYIMLFGVFVILFRNYGYFSKPRTNSISQYISDFFRTPSVKQGLFLTMSGLFWFVMAFFVIIPHYARYRSDGYDRFARKLGINQDTARNVALDNYFLSRYTEFGDSYGEVIFGVITNPEVVVKVAFSGDKMENFRETFEPLAYTPLLYPQIFILAVPDLLVNYLTGSEAGGISEIYNHRISMIVPVLLISVIYFYQSVLTFLASTKLRKLVKFAKYALPVLLVISTFYTTSKYENPVFMWVKQAIERRLPVLIADAKTDSTGVTEKQLKIGDKQKVTNLENKDRECASKIITMIPDGASVSGPDYLGSHLSMRKTYAIFPALYDEADYVIVDVFARKIFTVLGINPSMLKEIVYDILKNPEYNFQMGCGNLFVYKKETDTDKMQILPIQERLRYEEKMSYTIQDGLTLVDYEIPQKIKFGETVKTKFVYTKKASASLDGYILFITLINRKNGEIYQMANLPSFGLLEPDDWEKGKYYIENVDFQLPDYIDPGDAMFFIGATNSLKSQSIYLGDIEVE</sequence>
<feature type="transmembrane region" description="Helical" evidence="1">
    <location>
        <begin position="83"/>
        <end position="115"/>
    </location>
</feature>
<keyword evidence="1" id="KW-1133">Transmembrane helix</keyword>
<evidence type="ECO:0000256" key="1">
    <source>
        <dbReference type="SAM" id="Phobius"/>
    </source>
</evidence>
<dbReference type="Pfam" id="PF09852">
    <property type="entry name" value="DUF2079"/>
    <property type="match status" value="1"/>
</dbReference>